<evidence type="ECO:0000313" key="3">
    <source>
        <dbReference type="EMBL" id="MEL5988975.1"/>
    </source>
</evidence>
<dbReference type="PANTHER" id="PTHR43228:SF8">
    <property type="entry name" value="TRANSCRIPTIONAL REGULATORY PROTEIN GLNL"/>
    <property type="match status" value="1"/>
</dbReference>
<organism evidence="3 4">
    <name type="scientific">Kurthia gibsonii</name>
    <dbReference type="NCBI Taxonomy" id="33946"/>
    <lineage>
        <taxon>Bacteria</taxon>
        <taxon>Bacillati</taxon>
        <taxon>Bacillota</taxon>
        <taxon>Bacilli</taxon>
        <taxon>Bacillales</taxon>
        <taxon>Caryophanaceae</taxon>
        <taxon>Kurthia</taxon>
    </lineage>
</organism>
<accession>A0ABU9LPD2</accession>
<dbReference type="PROSITE" id="PS50110">
    <property type="entry name" value="RESPONSE_REGULATORY"/>
    <property type="match status" value="1"/>
</dbReference>
<evidence type="ECO:0000256" key="1">
    <source>
        <dbReference type="PROSITE-ProRule" id="PRU00169"/>
    </source>
</evidence>
<keyword evidence="4" id="KW-1185">Reference proteome</keyword>
<dbReference type="Proteomes" id="UP001398420">
    <property type="component" value="Unassembled WGS sequence"/>
</dbReference>
<dbReference type="SUPFAM" id="SSF52172">
    <property type="entry name" value="CheY-like"/>
    <property type="match status" value="1"/>
</dbReference>
<dbReference type="InterPro" id="IPR011006">
    <property type="entry name" value="CheY-like_superfamily"/>
</dbReference>
<evidence type="ECO:0000313" key="4">
    <source>
        <dbReference type="Proteomes" id="UP001398420"/>
    </source>
</evidence>
<protein>
    <submittedName>
        <fullName evidence="3">Response regulator</fullName>
    </submittedName>
</protein>
<feature type="domain" description="Response regulatory" evidence="2">
    <location>
        <begin position="2"/>
        <end position="118"/>
    </location>
</feature>
<gene>
    <name evidence="3" type="ORF">AAF454_11235</name>
</gene>
<dbReference type="InterPro" id="IPR001789">
    <property type="entry name" value="Sig_transdc_resp-reg_receiver"/>
</dbReference>
<dbReference type="SMART" id="SM00448">
    <property type="entry name" value="REC"/>
    <property type="match status" value="1"/>
</dbReference>
<name>A0ABU9LPD2_9BACL</name>
<dbReference type="PANTHER" id="PTHR43228">
    <property type="entry name" value="TWO-COMPONENT RESPONSE REGULATOR"/>
    <property type="match status" value="1"/>
</dbReference>
<comment type="caution">
    <text evidence="3">The sequence shown here is derived from an EMBL/GenBank/DDBJ whole genome shotgun (WGS) entry which is preliminary data.</text>
</comment>
<dbReference type="Gene3D" id="3.40.50.2300">
    <property type="match status" value="1"/>
</dbReference>
<proteinExistence type="predicted"/>
<keyword evidence="1" id="KW-0597">Phosphoprotein</keyword>
<dbReference type="Pfam" id="PF08664">
    <property type="entry name" value="YcbB"/>
    <property type="match status" value="1"/>
</dbReference>
<dbReference type="InterPro" id="IPR013972">
    <property type="entry name" value="YcbB"/>
</dbReference>
<reference evidence="3 4" key="1">
    <citation type="submission" date="2024-04" db="EMBL/GenBank/DDBJ databases">
        <authorList>
            <person name="Wu Y.S."/>
            <person name="Zhang L."/>
        </authorList>
    </citation>
    <scope>NUCLEOTIDE SEQUENCE [LARGE SCALE GENOMIC DNA]</scope>
    <source>
        <strain evidence="3 4">KG-01</strain>
    </source>
</reference>
<dbReference type="RefSeq" id="WP_068457124.1">
    <property type="nucleotide sequence ID" value="NZ_JAWVOH010000007.1"/>
</dbReference>
<dbReference type="EMBL" id="JBCEWA010000008">
    <property type="protein sequence ID" value="MEL5988975.1"/>
    <property type="molecule type" value="Genomic_DNA"/>
</dbReference>
<evidence type="ECO:0000259" key="2">
    <source>
        <dbReference type="PROSITE" id="PS50110"/>
    </source>
</evidence>
<sequence length="299" mass="34252">MRYFIVDDDAASRRMLKTIILEEEMGVIVGEADSGESAIQKIIASDPDVVLMDLLMPHLDGIETIDELQKHGFKGTFIMLSQVVNKEMVGEAYEKGVEFFIHKPINRIEVHSILKRTSENLILKQSLMTIRKSIMNFEESTNTENYRNLKDIALSILNDMGIVGEVGTDDIVNMLTYLAEQEEHSMQLPPLKELYEAVARKTKIDPLEILKESKAIEQRIRRTVGAAMNNIATLGVVDYTNPEFEYYAPRYFEFSEIRTVMKAIQDETTPKKVKINVKKFLQVLYIESNEKFNNNSSKM</sequence>
<feature type="modified residue" description="4-aspartylphosphate" evidence="1">
    <location>
        <position position="53"/>
    </location>
</feature>
<dbReference type="Pfam" id="PF00072">
    <property type="entry name" value="Response_reg"/>
    <property type="match status" value="1"/>
</dbReference>
<dbReference type="InterPro" id="IPR052048">
    <property type="entry name" value="ST_Response_Regulator"/>
</dbReference>